<dbReference type="EMBL" id="WJXA01000012">
    <property type="protein sequence ID" value="KAF7124291.1"/>
    <property type="molecule type" value="Genomic_DNA"/>
</dbReference>
<dbReference type="OrthoDB" id="10634724at2759"/>
<name>A0A834L6M7_RHOSS</name>
<reference evidence="1" key="1">
    <citation type="submission" date="2019-11" db="EMBL/GenBank/DDBJ databases">
        <authorList>
            <person name="Liu Y."/>
            <person name="Hou J."/>
            <person name="Li T.-Q."/>
            <person name="Guan C.-H."/>
            <person name="Wu X."/>
            <person name="Wu H.-Z."/>
            <person name="Ling F."/>
            <person name="Zhang R."/>
            <person name="Shi X.-G."/>
            <person name="Ren J.-P."/>
            <person name="Chen E.-F."/>
            <person name="Sun J.-M."/>
        </authorList>
    </citation>
    <scope>NUCLEOTIDE SEQUENCE</scope>
    <source>
        <strain evidence="1">Adult_tree_wgs_1</strain>
        <tissue evidence="1">Leaves</tissue>
    </source>
</reference>
<organism evidence="1 2">
    <name type="scientific">Rhododendron simsii</name>
    <name type="common">Sims's rhododendron</name>
    <dbReference type="NCBI Taxonomy" id="118357"/>
    <lineage>
        <taxon>Eukaryota</taxon>
        <taxon>Viridiplantae</taxon>
        <taxon>Streptophyta</taxon>
        <taxon>Embryophyta</taxon>
        <taxon>Tracheophyta</taxon>
        <taxon>Spermatophyta</taxon>
        <taxon>Magnoliopsida</taxon>
        <taxon>eudicotyledons</taxon>
        <taxon>Gunneridae</taxon>
        <taxon>Pentapetalae</taxon>
        <taxon>asterids</taxon>
        <taxon>Ericales</taxon>
        <taxon>Ericaceae</taxon>
        <taxon>Ericoideae</taxon>
        <taxon>Rhodoreae</taxon>
        <taxon>Rhododendron</taxon>
    </lineage>
</organism>
<evidence type="ECO:0000313" key="1">
    <source>
        <dbReference type="EMBL" id="KAF7124291.1"/>
    </source>
</evidence>
<dbReference type="Proteomes" id="UP000626092">
    <property type="component" value="Unassembled WGS sequence"/>
</dbReference>
<gene>
    <name evidence="1" type="ORF">RHSIM_Rhsim12G0101700</name>
</gene>
<dbReference type="AlphaFoldDB" id="A0A834L6M7"/>
<evidence type="ECO:0000313" key="2">
    <source>
        <dbReference type="Proteomes" id="UP000626092"/>
    </source>
</evidence>
<comment type="caution">
    <text evidence="1">The sequence shown here is derived from an EMBL/GenBank/DDBJ whole genome shotgun (WGS) entry which is preliminary data.</text>
</comment>
<sequence>MVDNSISFAEGLGCKAQYSNEWKLKSVFIIFMMMGNSPNISDKSSRSCSMQEYWNRQQRILYSHKWIPLKQQAANSVNPLDESESEEELLEEATKFQRVVEGSSILPLSGFRGYLTTITPIYKGLSYTLLLVCCCLDTALESSSPLVRVCEPVQSDSEEELLEFLEKVVKLPAPLEDGNLHQIICIDPDINTTIGEVASINSLPKAKQPNPKPPDLPSAQFKEKASVVKQTLSKSAQKKLRKQIKEQALCSFSSGGK</sequence>
<proteinExistence type="predicted"/>
<keyword evidence="2" id="KW-1185">Reference proteome</keyword>
<protein>
    <submittedName>
        <fullName evidence="1">Uncharacterized protein</fullName>
    </submittedName>
</protein>
<accession>A0A834L6M7</accession>